<dbReference type="AlphaFoldDB" id="A0A915JZW9"/>
<reference evidence="2" key="1">
    <citation type="submission" date="2022-11" db="UniProtKB">
        <authorList>
            <consortium name="WormBaseParasite"/>
        </authorList>
    </citation>
    <scope>IDENTIFICATION</scope>
</reference>
<dbReference type="Proteomes" id="UP000887565">
    <property type="component" value="Unplaced"/>
</dbReference>
<organism evidence="1 2">
    <name type="scientific">Romanomermis culicivorax</name>
    <name type="common">Nematode worm</name>
    <dbReference type="NCBI Taxonomy" id="13658"/>
    <lineage>
        <taxon>Eukaryota</taxon>
        <taxon>Metazoa</taxon>
        <taxon>Ecdysozoa</taxon>
        <taxon>Nematoda</taxon>
        <taxon>Enoplea</taxon>
        <taxon>Dorylaimia</taxon>
        <taxon>Mermithida</taxon>
        <taxon>Mermithoidea</taxon>
        <taxon>Mermithidae</taxon>
        <taxon>Romanomermis</taxon>
    </lineage>
</organism>
<evidence type="ECO:0000313" key="2">
    <source>
        <dbReference type="WBParaSite" id="nRc.2.0.1.t31193-RA"/>
    </source>
</evidence>
<name>A0A915JZW9_ROMCU</name>
<evidence type="ECO:0000313" key="1">
    <source>
        <dbReference type="Proteomes" id="UP000887565"/>
    </source>
</evidence>
<dbReference type="WBParaSite" id="nRc.2.0.1.t31193-RA">
    <property type="protein sequence ID" value="nRc.2.0.1.t31193-RA"/>
    <property type="gene ID" value="nRc.2.0.1.g31193"/>
</dbReference>
<protein>
    <submittedName>
        <fullName evidence="2">Uncharacterized protein</fullName>
    </submittedName>
</protein>
<sequence>MKFVVIYYHFVCSKLEQSHPCEMSSKKRGDNVSELEINFPVESIKSRKNVIEKKTDNSVERFKLLAIRSVPSKKEV</sequence>
<accession>A0A915JZW9</accession>
<proteinExistence type="predicted"/>
<keyword evidence="1" id="KW-1185">Reference proteome</keyword>